<dbReference type="Proteomes" id="UP001151760">
    <property type="component" value="Unassembled WGS sequence"/>
</dbReference>
<comment type="caution">
    <text evidence="1">The sequence shown here is derived from an EMBL/GenBank/DDBJ whole genome shotgun (WGS) entry which is preliminary data.</text>
</comment>
<organism evidence="1 2">
    <name type="scientific">Tanacetum coccineum</name>
    <dbReference type="NCBI Taxonomy" id="301880"/>
    <lineage>
        <taxon>Eukaryota</taxon>
        <taxon>Viridiplantae</taxon>
        <taxon>Streptophyta</taxon>
        <taxon>Embryophyta</taxon>
        <taxon>Tracheophyta</taxon>
        <taxon>Spermatophyta</taxon>
        <taxon>Magnoliopsida</taxon>
        <taxon>eudicotyledons</taxon>
        <taxon>Gunneridae</taxon>
        <taxon>Pentapetalae</taxon>
        <taxon>asterids</taxon>
        <taxon>campanulids</taxon>
        <taxon>Asterales</taxon>
        <taxon>Asteraceae</taxon>
        <taxon>Asteroideae</taxon>
        <taxon>Anthemideae</taxon>
        <taxon>Anthemidinae</taxon>
        <taxon>Tanacetum</taxon>
    </lineage>
</organism>
<proteinExistence type="predicted"/>
<sequence length="129" mass="14409">MKSLTGKNKTGRNIEEGVWVYLKLQPYSDKVPTTSSQLIKYYGPFKFHVSQLKLLKIIDRRLGSCGLCASGVVVSGQMEVKKRKLGSCIQSYSISNLNLIKIQVQFDCGKSNSMGGETQVKHESRARHV</sequence>
<name>A0ABQ5FFB3_9ASTR</name>
<gene>
    <name evidence="1" type="ORF">Tco_1005598</name>
</gene>
<accession>A0ABQ5FFB3</accession>
<evidence type="ECO:0000313" key="2">
    <source>
        <dbReference type="Proteomes" id="UP001151760"/>
    </source>
</evidence>
<reference evidence="1" key="2">
    <citation type="submission" date="2022-01" db="EMBL/GenBank/DDBJ databases">
        <authorList>
            <person name="Yamashiro T."/>
            <person name="Shiraishi A."/>
            <person name="Satake H."/>
            <person name="Nakayama K."/>
        </authorList>
    </citation>
    <scope>NUCLEOTIDE SEQUENCE</scope>
</reference>
<evidence type="ECO:0000313" key="1">
    <source>
        <dbReference type="EMBL" id="GJT62065.1"/>
    </source>
</evidence>
<keyword evidence="2" id="KW-1185">Reference proteome</keyword>
<dbReference type="EMBL" id="BQNB010017342">
    <property type="protein sequence ID" value="GJT62065.1"/>
    <property type="molecule type" value="Genomic_DNA"/>
</dbReference>
<reference evidence="1" key="1">
    <citation type="journal article" date="2022" name="Int. J. Mol. Sci.">
        <title>Draft Genome of Tanacetum Coccineum: Genomic Comparison of Closely Related Tanacetum-Family Plants.</title>
        <authorList>
            <person name="Yamashiro T."/>
            <person name="Shiraishi A."/>
            <person name="Nakayama K."/>
            <person name="Satake H."/>
        </authorList>
    </citation>
    <scope>NUCLEOTIDE SEQUENCE</scope>
</reference>
<protein>
    <submittedName>
        <fullName evidence="1">Uncharacterized protein</fullName>
    </submittedName>
</protein>